<protein>
    <submittedName>
        <fullName evidence="2">Uncharacterized protein</fullName>
    </submittedName>
</protein>
<evidence type="ECO:0000313" key="2">
    <source>
        <dbReference type="EMBL" id="VFB01482.1"/>
    </source>
</evidence>
<evidence type="ECO:0000256" key="1">
    <source>
        <dbReference type="SAM" id="MobiDB-lite"/>
    </source>
</evidence>
<name>A0A4U8W601_9NOCA</name>
<sequence>MRGCFAGDDDGRKAEEEEPAGSFPRALRIDSNRFSFV</sequence>
<organism evidence="2 3">
    <name type="scientific">Nocardia cyriacigeorgica</name>
    <dbReference type="NCBI Taxonomy" id="135487"/>
    <lineage>
        <taxon>Bacteria</taxon>
        <taxon>Bacillati</taxon>
        <taxon>Actinomycetota</taxon>
        <taxon>Actinomycetes</taxon>
        <taxon>Mycobacteriales</taxon>
        <taxon>Nocardiaceae</taxon>
        <taxon>Nocardia</taxon>
    </lineage>
</organism>
<proteinExistence type="predicted"/>
<accession>A0A4U8W601</accession>
<dbReference type="EMBL" id="LR215973">
    <property type="protein sequence ID" value="VFB01482.1"/>
    <property type="molecule type" value="Genomic_DNA"/>
</dbReference>
<gene>
    <name evidence="2" type="ORF">NCTC10797_05301</name>
</gene>
<reference evidence="2 3" key="1">
    <citation type="submission" date="2019-02" db="EMBL/GenBank/DDBJ databases">
        <authorList>
            <consortium name="Pathogen Informatics"/>
        </authorList>
    </citation>
    <scope>NUCLEOTIDE SEQUENCE [LARGE SCALE GENOMIC DNA]</scope>
    <source>
        <strain evidence="2 3">3012STDY6756504</strain>
    </source>
</reference>
<feature type="region of interest" description="Disordered" evidence="1">
    <location>
        <begin position="1"/>
        <end position="24"/>
    </location>
</feature>
<dbReference type="Proteomes" id="UP000290439">
    <property type="component" value="Chromosome"/>
</dbReference>
<dbReference type="AlphaFoldDB" id="A0A4U8W601"/>
<evidence type="ECO:0000313" key="3">
    <source>
        <dbReference type="Proteomes" id="UP000290439"/>
    </source>
</evidence>